<dbReference type="KEGG" id="ruf:TH63_08450"/>
<evidence type="ECO:0000256" key="3">
    <source>
        <dbReference type="ARBA" id="ARBA00048267"/>
    </source>
</evidence>
<dbReference type="InterPro" id="IPR008248">
    <property type="entry name" value="CheB-like"/>
</dbReference>
<dbReference type="InterPro" id="IPR000673">
    <property type="entry name" value="Sig_transdc_resp-reg_Me-estase"/>
</dbReference>
<feature type="active site" evidence="4">
    <location>
        <position position="210"/>
    </location>
</feature>
<dbReference type="EMBL" id="CP010777">
    <property type="protein sequence ID" value="AKQ45677.1"/>
    <property type="molecule type" value="Genomic_DNA"/>
</dbReference>
<reference evidence="6 7" key="1">
    <citation type="submission" date="2015-01" db="EMBL/GenBank/DDBJ databases">
        <title>Rufibacter sp./DG31D/ whole genome sequencing.</title>
        <authorList>
            <person name="Kim M.K."/>
            <person name="Srinivasan S."/>
            <person name="Lee J.-J."/>
        </authorList>
    </citation>
    <scope>NUCLEOTIDE SEQUENCE [LARGE SCALE GENOMIC DNA]</scope>
    <source>
        <strain evidence="6 7">DG31D</strain>
    </source>
</reference>
<dbReference type="RefSeq" id="WP_048920567.1">
    <property type="nucleotide sequence ID" value="NZ_CP010777.1"/>
</dbReference>
<dbReference type="AlphaFoldDB" id="A0A0H4VP37"/>
<dbReference type="GO" id="GO:0006935">
    <property type="term" value="P:chemotaxis"/>
    <property type="evidence" value="ECO:0007669"/>
    <property type="project" value="UniProtKB-UniRule"/>
</dbReference>
<gene>
    <name evidence="6" type="ORF">TH63_08450</name>
</gene>
<comment type="catalytic activity">
    <reaction evidence="3">
        <text>[protein]-L-glutamate 5-O-methyl ester + H2O = L-glutamyl-[protein] + methanol + H(+)</text>
        <dbReference type="Rhea" id="RHEA:23236"/>
        <dbReference type="Rhea" id="RHEA-COMP:10208"/>
        <dbReference type="Rhea" id="RHEA-COMP:10311"/>
        <dbReference type="ChEBI" id="CHEBI:15377"/>
        <dbReference type="ChEBI" id="CHEBI:15378"/>
        <dbReference type="ChEBI" id="CHEBI:17790"/>
        <dbReference type="ChEBI" id="CHEBI:29973"/>
        <dbReference type="ChEBI" id="CHEBI:82795"/>
        <dbReference type="EC" id="3.1.1.61"/>
    </reaction>
</comment>
<dbReference type="GO" id="GO:0000156">
    <property type="term" value="F:phosphorelay response regulator activity"/>
    <property type="evidence" value="ECO:0007669"/>
    <property type="project" value="InterPro"/>
</dbReference>
<proteinExistence type="predicted"/>
<evidence type="ECO:0000259" key="5">
    <source>
        <dbReference type="PROSITE" id="PS50122"/>
    </source>
</evidence>
<dbReference type="GO" id="GO:0008984">
    <property type="term" value="F:protein-glutamate methylesterase activity"/>
    <property type="evidence" value="ECO:0007669"/>
    <property type="project" value="UniProtKB-EC"/>
</dbReference>
<dbReference type="PROSITE" id="PS50122">
    <property type="entry name" value="CHEB"/>
    <property type="match status" value="1"/>
</dbReference>
<feature type="active site" evidence="4">
    <location>
        <position position="183"/>
    </location>
</feature>
<evidence type="ECO:0000313" key="7">
    <source>
        <dbReference type="Proteomes" id="UP000036458"/>
    </source>
</evidence>
<dbReference type="PIRSF" id="PIRSF000876">
    <property type="entry name" value="RR_chemtxs_CheB"/>
    <property type="match status" value="1"/>
</dbReference>
<evidence type="ECO:0000256" key="2">
    <source>
        <dbReference type="ARBA" id="ARBA00039140"/>
    </source>
</evidence>
<dbReference type="PANTHER" id="PTHR42872">
    <property type="entry name" value="PROTEIN-GLUTAMATE METHYLESTERASE/PROTEIN-GLUTAMINE GLUTAMINASE"/>
    <property type="match status" value="1"/>
</dbReference>
<dbReference type="CDD" id="cd16432">
    <property type="entry name" value="CheB_Rec"/>
    <property type="match status" value="1"/>
</dbReference>
<keyword evidence="1 4" id="KW-0378">Hydrolase</keyword>
<dbReference type="Gene3D" id="3.40.50.180">
    <property type="entry name" value="Methylesterase CheB, C-terminal domain"/>
    <property type="match status" value="1"/>
</dbReference>
<evidence type="ECO:0000256" key="4">
    <source>
        <dbReference type="PROSITE-ProRule" id="PRU00050"/>
    </source>
</evidence>
<dbReference type="Proteomes" id="UP000036458">
    <property type="component" value="Chromosome"/>
</dbReference>
<feature type="active site" evidence="4">
    <location>
        <position position="307"/>
    </location>
</feature>
<feature type="domain" description="CheB-type methylesterase" evidence="5">
    <location>
        <begin position="174"/>
        <end position="365"/>
    </location>
</feature>
<dbReference type="EC" id="3.1.1.61" evidence="2"/>
<accession>A0A0H4VP37</accession>
<dbReference type="PANTHER" id="PTHR42872:SF3">
    <property type="entry name" value="PROTEIN-GLUTAMATE METHYLESTERASE_PROTEIN-GLUTAMINE GLUTAMINASE 1"/>
    <property type="match status" value="1"/>
</dbReference>
<dbReference type="GO" id="GO:0005737">
    <property type="term" value="C:cytoplasm"/>
    <property type="evidence" value="ECO:0007669"/>
    <property type="project" value="InterPro"/>
</dbReference>
<dbReference type="Pfam" id="PF01339">
    <property type="entry name" value="CheB_methylest"/>
    <property type="match status" value="1"/>
</dbReference>
<evidence type="ECO:0000256" key="1">
    <source>
        <dbReference type="ARBA" id="ARBA00022801"/>
    </source>
</evidence>
<dbReference type="SUPFAM" id="SSF52738">
    <property type="entry name" value="Methylesterase CheB, C-terminal domain"/>
    <property type="match status" value="1"/>
</dbReference>
<keyword evidence="7" id="KW-1185">Reference proteome</keyword>
<dbReference type="InterPro" id="IPR035909">
    <property type="entry name" value="CheB_C"/>
</dbReference>
<evidence type="ECO:0000313" key="6">
    <source>
        <dbReference type="EMBL" id="AKQ45677.1"/>
    </source>
</evidence>
<name>A0A0H4VP37_9BACT</name>
<protein>
    <recommendedName>
        <fullName evidence="2">protein-glutamate methylesterase</fullName>
        <ecNumber evidence="2">3.1.1.61</ecNumber>
    </recommendedName>
</protein>
<dbReference type="PATRIC" id="fig|1379910.4.peg.1840"/>
<sequence>MQQTQQNKIRVLVGNTSVRSRLVLSGMIDAEPFLEVVDTAQTKEELLFKAVSSRPDFIVTDAGLTLSGRLPSFTPLYGEGSSLLLMVSQKLANSRFSQPGPLKSFAKQVFPNANDAFNAKEGCKAGLMTMLREWVGSYSWQANELVTKKESQEVRLSRLSYSQDVPQAPILEVPLSVIVLGASTGGSTAIEYLIKDLHLKQPAVVLVAVHMPEKFTKRLAQRLQKLTKWRVEEGTQGMVLAPQTIIIAPGGNNMRVTHHPFWPNLLSLELAPSQALDSPSVNELMTSAAHCAREQVLGVIMTGMGQDGSIGAKEIIRKGGIVIAQDEATSSIYGMAKAAVENGVVNGEFALGQINSIINRFVADRKRSHMLQRIAIG</sequence>
<dbReference type="STRING" id="1379910.TH63_08450"/>
<organism evidence="6 7">
    <name type="scientific">Rufibacter radiotolerans</name>
    <dbReference type="NCBI Taxonomy" id="1379910"/>
    <lineage>
        <taxon>Bacteria</taxon>
        <taxon>Pseudomonadati</taxon>
        <taxon>Bacteroidota</taxon>
        <taxon>Cytophagia</taxon>
        <taxon>Cytophagales</taxon>
        <taxon>Hymenobacteraceae</taxon>
        <taxon>Rufibacter</taxon>
    </lineage>
</organism>
<keyword evidence="4" id="KW-0145">Chemotaxis</keyword>